<proteinExistence type="inferred from homology"/>
<comment type="domain">
    <text evidence="7">The DHHC domain is required for palmitoyltransferase activity.</text>
</comment>
<evidence type="ECO:0000313" key="10">
    <source>
        <dbReference type="EMBL" id="GFH59908.1"/>
    </source>
</evidence>
<keyword evidence="5 7" id="KW-0472">Membrane</keyword>
<evidence type="ECO:0000256" key="6">
    <source>
        <dbReference type="ARBA" id="ARBA00023315"/>
    </source>
</evidence>
<dbReference type="Proteomes" id="UP001054902">
    <property type="component" value="Unassembled WGS sequence"/>
</dbReference>
<evidence type="ECO:0000256" key="7">
    <source>
        <dbReference type="RuleBase" id="RU079119"/>
    </source>
</evidence>
<dbReference type="EC" id="2.3.1.225" evidence="7"/>
<dbReference type="GO" id="GO:0005783">
    <property type="term" value="C:endoplasmic reticulum"/>
    <property type="evidence" value="ECO:0007669"/>
    <property type="project" value="TreeGrafter"/>
</dbReference>
<dbReference type="InterPro" id="IPR001594">
    <property type="entry name" value="Palmitoyltrfase_DHHC"/>
</dbReference>
<evidence type="ECO:0000313" key="11">
    <source>
        <dbReference type="Proteomes" id="UP001054902"/>
    </source>
</evidence>
<comment type="catalytic activity">
    <reaction evidence="7">
        <text>L-cysteinyl-[protein] + hexadecanoyl-CoA = S-hexadecanoyl-L-cysteinyl-[protein] + CoA</text>
        <dbReference type="Rhea" id="RHEA:36683"/>
        <dbReference type="Rhea" id="RHEA-COMP:10131"/>
        <dbReference type="Rhea" id="RHEA-COMP:11032"/>
        <dbReference type="ChEBI" id="CHEBI:29950"/>
        <dbReference type="ChEBI" id="CHEBI:57287"/>
        <dbReference type="ChEBI" id="CHEBI:57379"/>
        <dbReference type="ChEBI" id="CHEBI:74151"/>
        <dbReference type="EC" id="2.3.1.225"/>
    </reaction>
</comment>
<keyword evidence="4 7" id="KW-1133">Transmembrane helix</keyword>
<sequence>MRRNGFQRPFNGMQITTWILLPLLLTHFFMFLTPTLPKDLSSPLTIAFGVSSLLAIIFGGVTTKKDSMDQKLYLHLNGSPHPNAKPDSEEETKYCWVCQTDVCHHSMHCKYCDKCVSNFDHHCMWLNTCIGSANYKTFFLTVLWTLIFVLIHVASICLQLGLYFIGNEEVKSLANSWFDGAGAGIILVGFNIAFLVFTAFTAFMVLQLLVFHLGLMRQGITTYQYILKDAAKNREKMRFIHQVREKRAEELQVAGNGMEAFILRMGATPCCIPCDPIRKLVKQEMEQAEDNASKGNDDHSYAEKFDSNDGDMEEANHSQNVESPRSFHESTTPVKGLDTHRSIDSSANGSANVIDLAGSS</sequence>
<dbReference type="EMBL" id="BLLK01000069">
    <property type="protein sequence ID" value="GFH59908.1"/>
    <property type="molecule type" value="Genomic_DNA"/>
</dbReference>
<comment type="subcellular location">
    <subcellularLocation>
        <location evidence="1">Membrane</location>
        <topology evidence="1">Multi-pass membrane protein</topology>
    </subcellularLocation>
</comment>
<keyword evidence="3 7" id="KW-0812">Transmembrane</keyword>
<dbReference type="InterPro" id="IPR039859">
    <property type="entry name" value="PFA4/ZDH16/20/ERF2-like"/>
</dbReference>
<dbReference type="PANTHER" id="PTHR22883:SF203">
    <property type="entry name" value="PALMITOYLTRANSFERASE"/>
    <property type="match status" value="1"/>
</dbReference>
<protein>
    <recommendedName>
        <fullName evidence="7">Palmitoyltransferase</fullName>
        <ecNumber evidence="7">2.3.1.225</ecNumber>
    </recommendedName>
</protein>
<keyword evidence="2 7" id="KW-0808">Transferase</keyword>
<feature type="transmembrane region" description="Helical" evidence="7">
    <location>
        <begin position="138"/>
        <end position="165"/>
    </location>
</feature>
<accession>A0AAD3D8X0</accession>
<feature type="compositionally biased region" description="Basic and acidic residues" evidence="8">
    <location>
        <begin position="285"/>
        <end position="307"/>
    </location>
</feature>
<dbReference type="PROSITE" id="PS50216">
    <property type="entry name" value="DHHC"/>
    <property type="match status" value="1"/>
</dbReference>
<dbReference type="GO" id="GO:0006612">
    <property type="term" value="P:protein targeting to membrane"/>
    <property type="evidence" value="ECO:0007669"/>
    <property type="project" value="TreeGrafter"/>
</dbReference>
<dbReference type="Pfam" id="PF01529">
    <property type="entry name" value="DHHC"/>
    <property type="match status" value="1"/>
</dbReference>
<evidence type="ECO:0000259" key="9">
    <source>
        <dbReference type="Pfam" id="PF01529"/>
    </source>
</evidence>
<feature type="compositionally biased region" description="Polar residues" evidence="8">
    <location>
        <begin position="317"/>
        <end position="333"/>
    </location>
</feature>
<dbReference type="PANTHER" id="PTHR22883">
    <property type="entry name" value="ZINC FINGER DHHC DOMAIN CONTAINING PROTEIN"/>
    <property type="match status" value="1"/>
</dbReference>
<evidence type="ECO:0000256" key="8">
    <source>
        <dbReference type="SAM" id="MobiDB-lite"/>
    </source>
</evidence>
<feature type="domain" description="Palmitoyltransferase DHHC" evidence="9">
    <location>
        <begin position="89"/>
        <end position="227"/>
    </location>
</feature>
<comment type="caution">
    <text evidence="10">The sequence shown here is derived from an EMBL/GenBank/DDBJ whole genome shotgun (WGS) entry which is preliminary data.</text>
</comment>
<gene>
    <name evidence="10" type="ORF">CTEN210_16384</name>
</gene>
<dbReference type="GO" id="GO:0016020">
    <property type="term" value="C:membrane"/>
    <property type="evidence" value="ECO:0007669"/>
    <property type="project" value="UniProtKB-SubCell"/>
</dbReference>
<keyword evidence="11" id="KW-1185">Reference proteome</keyword>
<evidence type="ECO:0000256" key="1">
    <source>
        <dbReference type="ARBA" id="ARBA00004141"/>
    </source>
</evidence>
<evidence type="ECO:0000256" key="4">
    <source>
        <dbReference type="ARBA" id="ARBA00022989"/>
    </source>
</evidence>
<evidence type="ECO:0000256" key="2">
    <source>
        <dbReference type="ARBA" id="ARBA00022679"/>
    </source>
</evidence>
<evidence type="ECO:0000256" key="3">
    <source>
        <dbReference type="ARBA" id="ARBA00022692"/>
    </source>
</evidence>
<reference evidence="10 11" key="1">
    <citation type="journal article" date="2021" name="Sci. Rep.">
        <title>The genome of the diatom Chaetoceros tenuissimus carries an ancient integrated fragment of an extant virus.</title>
        <authorList>
            <person name="Hongo Y."/>
            <person name="Kimura K."/>
            <person name="Takaki Y."/>
            <person name="Yoshida Y."/>
            <person name="Baba S."/>
            <person name="Kobayashi G."/>
            <person name="Nagasaki K."/>
            <person name="Hano T."/>
            <person name="Tomaru Y."/>
        </authorList>
    </citation>
    <scope>NUCLEOTIDE SEQUENCE [LARGE SCALE GENOMIC DNA]</scope>
    <source>
        <strain evidence="10 11">NIES-3715</strain>
    </source>
</reference>
<organism evidence="10 11">
    <name type="scientific">Chaetoceros tenuissimus</name>
    <dbReference type="NCBI Taxonomy" id="426638"/>
    <lineage>
        <taxon>Eukaryota</taxon>
        <taxon>Sar</taxon>
        <taxon>Stramenopiles</taxon>
        <taxon>Ochrophyta</taxon>
        <taxon>Bacillariophyta</taxon>
        <taxon>Coscinodiscophyceae</taxon>
        <taxon>Chaetocerotophycidae</taxon>
        <taxon>Chaetocerotales</taxon>
        <taxon>Chaetocerotaceae</taxon>
        <taxon>Chaetoceros</taxon>
    </lineage>
</organism>
<comment type="similarity">
    <text evidence="7">Belongs to the DHHC palmitoyltransferase family.</text>
</comment>
<name>A0AAD3D8X0_9STRA</name>
<evidence type="ECO:0000256" key="5">
    <source>
        <dbReference type="ARBA" id="ARBA00023136"/>
    </source>
</evidence>
<feature type="transmembrane region" description="Helical" evidence="7">
    <location>
        <begin position="12"/>
        <end position="32"/>
    </location>
</feature>
<feature type="transmembrane region" description="Helical" evidence="7">
    <location>
        <begin position="44"/>
        <end position="63"/>
    </location>
</feature>
<dbReference type="GO" id="GO:0019706">
    <property type="term" value="F:protein-cysteine S-palmitoyltransferase activity"/>
    <property type="evidence" value="ECO:0007669"/>
    <property type="project" value="UniProtKB-EC"/>
</dbReference>
<keyword evidence="6 7" id="KW-0012">Acyltransferase</keyword>
<dbReference type="AlphaFoldDB" id="A0AAD3D8X0"/>
<feature type="region of interest" description="Disordered" evidence="8">
    <location>
        <begin position="285"/>
        <end position="360"/>
    </location>
</feature>
<feature type="transmembrane region" description="Helical" evidence="7">
    <location>
        <begin position="185"/>
        <end position="211"/>
    </location>
</feature>
<dbReference type="GO" id="GO:0005794">
    <property type="term" value="C:Golgi apparatus"/>
    <property type="evidence" value="ECO:0007669"/>
    <property type="project" value="TreeGrafter"/>
</dbReference>